<sequence length="66" mass="7745">MPENIGSFFLPVFAQHFMQKSAMTSKTDLPLRSDIIDKGVEECKRRLERSYHRFLLPAWLLAHLRA</sequence>
<gene>
    <name evidence="1" type="ORF">RUMTOR_00788</name>
</gene>
<dbReference type="AlphaFoldDB" id="A5KKN5"/>
<organism evidence="1 2">
    <name type="scientific">[Ruminococcus] torques ATCC 27756</name>
    <dbReference type="NCBI Taxonomy" id="411460"/>
    <lineage>
        <taxon>Bacteria</taxon>
        <taxon>Bacillati</taxon>
        <taxon>Bacillota</taxon>
        <taxon>Clostridia</taxon>
        <taxon>Lachnospirales</taxon>
        <taxon>Lachnospiraceae</taxon>
        <taxon>Mediterraneibacter</taxon>
    </lineage>
</organism>
<evidence type="ECO:0000313" key="2">
    <source>
        <dbReference type="Proteomes" id="UP000003577"/>
    </source>
</evidence>
<name>A5KKN5_9FIRM</name>
<dbReference type="PaxDb" id="411460-RUMTOR_00788"/>
<dbReference type="HOGENOM" id="CLU_2828600_0_0_9"/>
<dbReference type="Proteomes" id="UP000003577">
    <property type="component" value="Unassembled WGS sequence"/>
</dbReference>
<reference evidence="1 2" key="1">
    <citation type="submission" date="2007-03" db="EMBL/GenBank/DDBJ databases">
        <authorList>
            <person name="Fulton L."/>
            <person name="Clifton S."/>
            <person name="Fulton B."/>
            <person name="Xu J."/>
            <person name="Minx P."/>
            <person name="Pepin K.H."/>
            <person name="Johnson M."/>
            <person name="Thiruvilangam P."/>
            <person name="Bhonagiri V."/>
            <person name="Nash W.E."/>
            <person name="Mardis E.R."/>
            <person name="Wilson R.K."/>
        </authorList>
    </citation>
    <scope>NUCLEOTIDE SEQUENCE [LARGE SCALE GENOMIC DNA]</scope>
    <source>
        <strain evidence="1 2">ATCC 27756</strain>
    </source>
</reference>
<reference evidence="1 2" key="2">
    <citation type="submission" date="2007-04" db="EMBL/GenBank/DDBJ databases">
        <title>Draft genome sequence of Ruminococcus torques (ATCC 27756).</title>
        <authorList>
            <person name="Sudarsanam P."/>
            <person name="Ley R."/>
            <person name="Guruge J."/>
            <person name="Turnbaugh P.J."/>
            <person name="Mahowald M."/>
            <person name="Liep D."/>
            <person name="Gordon J."/>
        </authorList>
    </citation>
    <scope>NUCLEOTIDE SEQUENCE [LARGE SCALE GENOMIC DNA]</scope>
    <source>
        <strain evidence="1 2">ATCC 27756</strain>
    </source>
</reference>
<comment type="caution">
    <text evidence="1">The sequence shown here is derived from an EMBL/GenBank/DDBJ whole genome shotgun (WGS) entry which is preliminary data.</text>
</comment>
<dbReference type="EMBL" id="AAVP02000002">
    <property type="protein sequence ID" value="EDK24986.1"/>
    <property type="molecule type" value="Genomic_DNA"/>
</dbReference>
<evidence type="ECO:0000313" key="1">
    <source>
        <dbReference type="EMBL" id="EDK24986.1"/>
    </source>
</evidence>
<protein>
    <submittedName>
        <fullName evidence="1">Uncharacterized protein</fullName>
    </submittedName>
</protein>
<accession>A5KKN5</accession>
<proteinExistence type="predicted"/>